<dbReference type="CDD" id="cd14852">
    <property type="entry name" value="LD-carboxypeptidase"/>
    <property type="match status" value="1"/>
</dbReference>
<dbReference type="InterPro" id="IPR003709">
    <property type="entry name" value="VanY-like_core_dom"/>
</dbReference>
<proteinExistence type="predicted"/>
<evidence type="ECO:0000313" key="2">
    <source>
        <dbReference type="EMBL" id="AZA26570.1"/>
    </source>
</evidence>
<organism evidence="2 3">
    <name type="scientific">Borrelia garinii subsp. bavariensis (strain ATCC BAA-2496 / DSM 23469 / PBi)</name>
    <name type="common">Borreliella bavariensis</name>
    <dbReference type="NCBI Taxonomy" id="290434"/>
    <lineage>
        <taxon>Bacteria</taxon>
        <taxon>Pseudomonadati</taxon>
        <taxon>Spirochaetota</taxon>
        <taxon>Spirochaetia</taxon>
        <taxon>Spirochaetales</taxon>
        <taxon>Borreliaceae</taxon>
        <taxon>Borreliella</taxon>
    </lineage>
</organism>
<dbReference type="GO" id="GO:0004180">
    <property type="term" value="F:carboxypeptidase activity"/>
    <property type="evidence" value="ECO:0007669"/>
    <property type="project" value="UniProtKB-KW"/>
</dbReference>
<accession>A0ABN5RDZ1</accession>
<dbReference type="PANTHER" id="PTHR34385:SF1">
    <property type="entry name" value="PEPTIDOGLYCAN L-ALANYL-D-GLUTAMATE ENDOPEPTIDASE CWLK"/>
    <property type="match status" value="1"/>
</dbReference>
<protein>
    <submittedName>
        <fullName evidence="2">D-alanyl-D-alanine carboxypeptidase family protein</fullName>
    </submittedName>
</protein>
<keyword evidence="2" id="KW-0378">Hydrolase</keyword>
<feature type="domain" description="D-alanyl-D-alanine carboxypeptidase-like core" evidence="1">
    <location>
        <begin position="103"/>
        <end position="224"/>
    </location>
</feature>
<evidence type="ECO:0000313" key="3">
    <source>
        <dbReference type="Proteomes" id="UP000274630"/>
    </source>
</evidence>
<dbReference type="EMBL" id="CP028872">
    <property type="protein sequence ID" value="AZA26570.1"/>
    <property type="molecule type" value="Genomic_DNA"/>
</dbReference>
<dbReference type="Pfam" id="PF02557">
    <property type="entry name" value="VanY"/>
    <property type="match status" value="1"/>
</dbReference>
<dbReference type="GeneID" id="45161374"/>
<keyword evidence="2" id="KW-0121">Carboxypeptidase</keyword>
<keyword evidence="3" id="KW-1185">Reference proteome</keyword>
<reference evidence="3" key="1">
    <citation type="submission" date="2018-04" db="EMBL/GenBank/DDBJ databases">
        <title>Whole Genome Assembly of Borrelia bavariensis PBi.</title>
        <authorList>
            <person name="Margos G."/>
        </authorList>
    </citation>
    <scope>NUCLEOTIDE SEQUENCE [LARGE SCALE GENOMIC DNA]</scope>
    <source>
        <strain evidence="3">PBi</strain>
    </source>
</reference>
<dbReference type="RefSeq" id="WP_044007909.1">
    <property type="nucleotide sequence ID" value="NC_006156.1"/>
</dbReference>
<sequence length="263" mass="30858">MKSIYVLLLIFINISLLTSNISKKDLKILLKITKTMNEQCKNFIEKNPIQFLKDIKPLVDAEKNNLLTLINKKIPIPEDYKIPDLVNIDDFKDLKNLGAKNLKVRRILIEDLIQLIKDAKKNGIEIKIKSAYRTKEYQKFLFDYNVKTYGRKVAETQSAIPGHSQHHTGTTIDFINLDDNLLNTKEGKWLYENSLKYGFSISYPKGYEIETGYKAEPWHYLYIGPKPCFIQKKYFNNLQHKLLEFWNHNKTNLINLIEKYPAN</sequence>
<dbReference type="PANTHER" id="PTHR34385">
    <property type="entry name" value="D-ALANYL-D-ALANINE CARBOXYPEPTIDASE"/>
    <property type="match status" value="1"/>
</dbReference>
<dbReference type="SUPFAM" id="SSF55166">
    <property type="entry name" value="Hedgehog/DD-peptidase"/>
    <property type="match status" value="1"/>
</dbReference>
<evidence type="ECO:0000259" key="1">
    <source>
        <dbReference type="Pfam" id="PF02557"/>
    </source>
</evidence>
<dbReference type="Gene3D" id="3.30.1380.10">
    <property type="match status" value="1"/>
</dbReference>
<name>A0ABN5RDZ1_BORGP</name>
<dbReference type="Proteomes" id="UP000274630">
    <property type="component" value="Chromosome"/>
</dbReference>
<dbReference type="InterPro" id="IPR052179">
    <property type="entry name" value="DD-CPase-like"/>
</dbReference>
<dbReference type="InterPro" id="IPR009045">
    <property type="entry name" value="Zn_M74/Hedgehog-like"/>
</dbReference>
<dbReference type="InterPro" id="IPR058193">
    <property type="entry name" value="VanY/YodJ_core_dom"/>
</dbReference>
<keyword evidence="2" id="KW-0645">Protease</keyword>
<gene>
    <name evidence="2" type="ORF">DB299_01365</name>
</gene>